<dbReference type="SUPFAM" id="SSF55729">
    <property type="entry name" value="Acyl-CoA N-acyltransferases (Nat)"/>
    <property type="match status" value="1"/>
</dbReference>
<dbReference type="RefSeq" id="WP_094784491.1">
    <property type="nucleotide sequence ID" value="NZ_BEDT01000002.1"/>
</dbReference>
<evidence type="ECO:0000256" key="2">
    <source>
        <dbReference type="ARBA" id="ARBA00023315"/>
    </source>
</evidence>
<dbReference type="EMBL" id="BEDT01000002">
    <property type="protein sequence ID" value="GAX47443.1"/>
    <property type="molecule type" value="Genomic_DNA"/>
</dbReference>
<keyword evidence="1" id="KW-0808">Transferase</keyword>
<gene>
    <name evidence="4" type="ORF">RsY01_1043</name>
</gene>
<accession>A0A224XCU3</accession>
<reference evidence="5" key="1">
    <citation type="submission" date="2017-08" db="EMBL/GenBank/DDBJ databases">
        <title>Draft genome sequence of Lactococcus sp. strain Rs-Y01, isolated from the gut of the lower termite Reticulitermes speratus.</title>
        <authorList>
            <person name="Ohkuma M."/>
            <person name="Yuki M."/>
        </authorList>
    </citation>
    <scope>NUCLEOTIDE SEQUENCE [LARGE SCALE GENOMIC DNA]</scope>
    <source>
        <strain evidence="5">Rs-Y01</strain>
    </source>
</reference>
<protein>
    <recommendedName>
        <fullName evidence="3">N-acetyltransferase domain-containing protein</fullName>
    </recommendedName>
</protein>
<dbReference type="Gene3D" id="3.40.630.30">
    <property type="match status" value="1"/>
</dbReference>
<dbReference type="InterPro" id="IPR016181">
    <property type="entry name" value="Acyl_CoA_acyltransferase"/>
</dbReference>
<dbReference type="AlphaFoldDB" id="A0A224XCU3"/>
<name>A0A224XCU3_9LACT</name>
<keyword evidence="2" id="KW-0012">Acyltransferase</keyword>
<dbReference type="PROSITE" id="PS51186">
    <property type="entry name" value="GNAT"/>
    <property type="match status" value="1"/>
</dbReference>
<dbReference type="CDD" id="cd04301">
    <property type="entry name" value="NAT_SF"/>
    <property type="match status" value="1"/>
</dbReference>
<dbReference type="PANTHER" id="PTHR43800:SF1">
    <property type="entry name" value="PEPTIDYL-LYSINE N-ACETYLTRANSFERASE YJAB"/>
    <property type="match status" value="1"/>
</dbReference>
<evidence type="ECO:0000313" key="5">
    <source>
        <dbReference type="Proteomes" id="UP000218689"/>
    </source>
</evidence>
<dbReference type="GO" id="GO:0016747">
    <property type="term" value="F:acyltransferase activity, transferring groups other than amino-acyl groups"/>
    <property type="evidence" value="ECO:0007669"/>
    <property type="project" value="InterPro"/>
</dbReference>
<dbReference type="Pfam" id="PF13508">
    <property type="entry name" value="Acetyltransf_7"/>
    <property type="match status" value="1"/>
</dbReference>
<evidence type="ECO:0000313" key="4">
    <source>
        <dbReference type="EMBL" id="GAX47443.1"/>
    </source>
</evidence>
<dbReference type="OrthoDB" id="9789605at2"/>
<dbReference type="Proteomes" id="UP000218689">
    <property type="component" value="Unassembled WGS sequence"/>
</dbReference>
<feature type="domain" description="N-acetyltransferase" evidence="3">
    <location>
        <begin position="19"/>
        <end position="147"/>
    </location>
</feature>
<comment type="caution">
    <text evidence="4">The sequence shown here is derived from an EMBL/GenBank/DDBJ whole genome shotgun (WGS) entry which is preliminary data.</text>
</comment>
<organism evidence="4 5">
    <name type="scientific">Pseudolactococcus reticulitermitis</name>
    <dbReference type="NCBI Taxonomy" id="2025039"/>
    <lineage>
        <taxon>Bacteria</taxon>
        <taxon>Bacillati</taxon>
        <taxon>Bacillota</taxon>
        <taxon>Bacilli</taxon>
        <taxon>Lactobacillales</taxon>
        <taxon>Streptococcaceae</taxon>
        <taxon>Pseudolactococcus</taxon>
    </lineage>
</organism>
<evidence type="ECO:0000256" key="1">
    <source>
        <dbReference type="ARBA" id="ARBA00022679"/>
    </source>
</evidence>
<sequence>MTNINHLVSRDSATVSALLMIWEGSVKATHTFLSDKEISDIKPEVYQALQTIAILCCYEDEHGVPQGFIGIDKQKIALLFVAENAREHGIGRCLVSEAIEKWQVNSVDVNEQNEQGLGFYQHMGFHIVSRSEVDAQGRPFPILHLAR</sequence>
<dbReference type="InterPro" id="IPR000182">
    <property type="entry name" value="GNAT_dom"/>
</dbReference>
<keyword evidence="5" id="KW-1185">Reference proteome</keyword>
<proteinExistence type="predicted"/>
<dbReference type="PANTHER" id="PTHR43800">
    <property type="entry name" value="PEPTIDYL-LYSINE N-ACETYLTRANSFERASE YJAB"/>
    <property type="match status" value="1"/>
</dbReference>
<evidence type="ECO:0000259" key="3">
    <source>
        <dbReference type="PROSITE" id="PS51186"/>
    </source>
</evidence>